<sequence>MESENATIQQEPAAAGTVSLPAEDFGRKTLDEAETFADTILKRIRVKDAEGIKSDLTSLLSGAELLTSGKKDDRGILATLPVVGKLFEASGIASPEAETLMKSIGVISGKLDAAQFGLIKDSATLETLAAKNKAIGASLAELLETGAEALNTARKAGTPLDFSRFETVLRGLSGIRDETERMAPQIRLIQENDRALAGKIQSIIFVLLPTWREVMQTEIELREDGGPHELNIDGKKPETYHEEALKEAYRKLIAGLGEAITLGSEAARLRELADIGLQQLKREIGYLVPKAAATAAPEVRQSPLPPAE</sequence>
<dbReference type="EMBL" id="BGZJ01000001">
    <property type="protein sequence ID" value="GBO94224.1"/>
    <property type="molecule type" value="Genomic_DNA"/>
</dbReference>
<gene>
    <name evidence="2" type="ORF">MESMUL_15780</name>
</gene>
<feature type="compositionally biased region" description="Polar residues" evidence="1">
    <location>
        <begin position="1"/>
        <end position="10"/>
    </location>
</feature>
<dbReference type="Proteomes" id="UP000266091">
    <property type="component" value="Unassembled WGS sequence"/>
</dbReference>
<keyword evidence="3" id="KW-1185">Reference proteome</keyword>
<dbReference type="OrthoDB" id="9768858at2"/>
<dbReference type="AlphaFoldDB" id="A0A388SHQ9"/>
<dbReference type="InterPro" id="IPR008863">
    <property type="entry name" value="Toxic_anion-R_TelA"/>
</dbReference>
<dbReference type="Pfam" id="PF05816">
    <property type="entry name" value="TelA"/>
    <property type="match status" value="1"/>
</dbReference>
<protein>
    <submittedName>
        <fullName evidence="2">Uncharacterized protein</fullName>
    </submittedName>
</protein>
<proteinExistence type="predicted"/>
<comment type="caution">
    <text evidence="2">The sequence shown here is derived from an EMBL/GenBank/DDBJ whole genome shotgun (WGS) entry which is preliminary data.</text>
</comment>
<dbReference type="RefSeq" id="WP_116270461.1">
    <property type="nucleotide sequence ID" value="NZ_BGZJ01000001.1"/>
</dbReference>
<reference evidence="2 3" key="1">
    <citation type="journal article" date="2018" name="Int. J. Syst. Evol. Microbiol.">
        <title>Mesosutterella multiformis gen. nov., sp. nov., a member of the family Sutterellaceae and Sutterella megalosphaeroides sp. nov., isolated from human faeces.</title>
        <authorList>
            <person name="Sakamoto M."/>
            <person name="Ikeyama N."/>
            <person name="Kunihiro T."/>
            <person name="Iino T."/>
            <person name="Yuki M."/>
            <person name="Ohkuma M."/>
        </authorList>
    </citation>
    <scope>NUCLEOTIDE SEQUENCE [LARGE SCALE GENOMIC DNA]</scope>
    <source>
        <strain evidence="2 3">4NBBH2</strain>
    </source>
</reference>
<organism evidence="2 3">
    <name type="scientific">Mesosutterella multiformis</name>
    <dbReference type="NCBI Taxonomy" id="2259133"/>
    <lineage>
        <taxon>Bacteria</taxon>
        <taxon>Pseudomonadati</taxon>
        <taxon>Pseudomonadota</taxon>
        <taxon>Betaproteobacteria</taxon>
        <taxon>Burkholderiales</taxon>
        <taxon>Sutterellaceae</taxon>
        <taxon>Mesosutterella</taxon>
    </lineage>
</organism>
<evidence type="ECO:0000313" key="2">
    <source>
        <dbReference type="EMBL" id="GBO94224.1"/>
    </source>
</evidence>
<evidence type="ECO:0000256" key="1">
    <source>
        <dbReference type="SAM" id="MobiDB-lite"/>
    </source>
</evidence>
<name>A0A388SHQ9_9BURK</name>
<feature type="region of interest" description="Disordered" evidence="1">
    <location>
        <begin position="1"/>
        <end position="20"/>
    </location>
</feature>
<accession>A0A388SHQ9</accession>
<evidence type="ECO:0000313" key="3">
    <source>
        <dbReference type="Proteomes" id="UP000266091"/>
    </source>
</evidence>